<evidence type="ECO:0000313" key="3">
    <source>
        <dbReference type="Proteomes" id="UP000199321"/>
    </source>
</evidence>
<reference evidence="2 3" key="1">
    <citation type="submission" date="2016-10" db="EMBL/GenBank/DDBJ databases">
        <authorList>
            <person name="de Groot N.N."/>
        </authorList>
    </citation>
    <scope>NUCLEOTIDE SEQUENCE [LARGE SCALE GENOMIC DNA]</scope>
    <source>
        <strain evidence="2 3">DSM 16195</strain>
    </source>
</reference>
<keyword evidence="3" id="KW-1185">Reference proteome</keyword>
<dbReference type="OrthoDB" id="1448840at2"/>
<dbReference type="RefSeq" id="WP_093143716.1">
    <property type="nucleotide sequence ID" value="NZ_FNBA01000002.1"/>
</dbReference>
<proteinExistence type="predicted"/>
<dbReference type="PROSITE" id="PS51257">
    <property type="entry name" value="PROKAR_LIPOPROTEIN"/>
    <property type="match status" value="1"/>
</dbReference>
<dbReference type="AlphaFoldDB" id="A0A1G7FTY0"/>
<feature type="chain" id="PRO_5011660694" evidence="1">
    <location>
        <begin position="21"/>
        <end position="294"/>
    </location>
</feature>
<gene>
    <name evidence="2" type="ORF">SAMN05421855_102777</name>
</gene>
<protein>
    <submittedName>
        <fullName evidence="2">Uncharacterized protein</fullName>
    </submittedName>
</protein>
<accession>A0A1G7FTY0</accession>
<feature type="signal peptide" evidence="1">
    <location>
        <begin position="1"/>
        <end position="20"/>
    </location>
</feature>
<keyword evidence="1" id="KW-0732">Signal</keyword>
<organism evidence="2 3">
    <name type="scientific">Ulvibacter litoralis</name>
    <dbReference type="NCBI Taxonomy" id="227084"/>
    <lineage>
        <taxon>Bacteria</taxon>
        <taxon>Pseudomonadati</taxon>
        <taxon>Bacteroidota</taxon>
        <taxon>Flavobacteriia</taxon>
        <taxon>Flavobacteriales</taxon>
        <taxon>Flavobacteriaceae</taxon>
        <taxon>Ulvibacter</taxon>
    </lineage>
</organism>
<evidence type="ECO:0000256" key="1">
    <source>
        <dbReference type="SAM" id="SignalP"/>
    </source>
</evidence>
<dbReference type="Proteomes" id="UP000199321">
    <property type="component" value="Unassembled WGS sequence"/>
</dbReference>
<name>A0A1G7FTY0_9FLAO</name>
<sequence length="294" mass="31865">MKIKLLLPLAVFSIVLLSCSKEEDSVTNSAELTLQIETPIKEQVPNRTYDTESRGIYHGIIASGETTSRGKIWINLGNNGLYNASIEMVNGDVYDFALKNDYYQINTQTEVQFLGTAGKFTVNVSDINAPVVTEVVLNNQPYFSSVVKNRNIMAAVSRTGTFSDPVNTSFTGTWNIISDGSITNPNGEGGQTITSVVVTYNGVMYTDTVMEVFNNGCFGGPGYIPDMDAFEFNAIFAADQNSMFGGSTSWALGVLPFFPQGYTNLADCTPTSSGTFSWAHPTNGLTRSGTIFID</sequence>
<dbReference type="EMBL" id="FNBA01000002">
    <property type="protein sequence ID" value="SDE79344.1"/>
    <property type="molecule type" value="Genomic_DNA"/>
</dbReference>
<evidence type="ECO:0000313" key="2">
    <source>
        <dbReference type="EMBL" id="SDE79344.1"/>
    </source>
</evidence>
<dbReference type="STRING" id="227084.SAMN05421855_102777"/>